<name>A0A2P2LKT1_RHIMU</name>
<proteinExistence type="predicted"/>
<dbReference type="AlphaFoldDB" id="A0A2P2LKT1"/>
<dbReference type="EMBL" id="GGEC01038092">
    <property type="protein sequence ID" value="MBX18576.1"/>
    <property type="molecule type" value="Transcribed_RNA"/>
</dbReference>
<evidence type="ECO:0000313" key="1">
    <source>
        <dbReference type="EMBL" id="MBX18575.1"/>
    </source>
</evidence>
<protein>
    <submittedName>
        <fullName evidence="1">Uncharacterized protein LOC105112764</fullName>
    </submittedName>
</protein>
<dbReference type="EMBL" id="GGEC01038094">
    <property type="protein sequence ID" value="MBX18578.1"/>
    <property type="molecule type" value="Transcribed_RNA"/>
</dbReference>
<organism evidence="1">
    <name type="scientific">Rhizophora mucronata</name>
    <name type="common">Asiatic mangrove</name>
    <dbReference type="NCBI Taxonomy" id="61149"/>
    <lineage>
        <taxon>Eukaryota</taxon>
        <taxon>Viridiplantae</taxon>
        <taxon>Streptophyta</taxon>
        <taxon>Embryophyta</taxon>
        <taxon>Tracheophyta</taxon>
        <taxon>Spermatophyta</taxon>
        <taxon>Magnoliopsida</taxon>
        <taxon>eudicotyledons</taxon>
        <taxon>Gunneridae</taxon>
        <taxon>Pentapetalae</taxon>
        <taxon>rosids</taxon>
        <taxon>fabids</taxon>
        <taxon>Malpighiales</taxon>
        <taxon>Rhizophoraceae</taxon>
        <taxon>Rhizophora</taxon>
    </lineage>
</organism>
<dbReference type="EMBL" id="GGEC01038091">
    <property type="protein sequence ID" value="MBX18575.1"/>
    <property type="molecule type" value="Transcribed_RNA"/>
</dbReference>
<accession>A0A2P2LKT1</accession>
<sequence length="87" mass="9982">MIGIWTCIFHYFSIPLVLTTDVCIGKMCELKESKCLDCMGLINLVYLSICHGTMVLGSVIVHYRALPHSLQDGIVVYFAREYFFVDW</sequence>
<reference evidence="1" key="1">
    <citation type="submission" date="2018-02" db="EMBL/GenBank/DDBJ databases">
        <title>Rhizophora mucronata_Transcriptome.</title>
        <authorList>
            <person name="Meera S.P."/>
            <person name="Sreeshan A."/>
            <person name="Augustine A."/>
        </authorList>
    </citation>
    <scope>NUCLEOTIDE SEQUENCE</scope>
    <source>
        <tissue evidence="1">Leaf</tissue>
    </source>
</reference>